<comment type="subcellular location">
    <subcellularLocation>
        <location evidence="1">Membrane</location>
        <topology evidence="1">Multi-pass membrane protein</topology>
    </subcellularLocation>
</comment>
<feature type="transmembrane region" description="Helical" evidence="7">
    <location>
        <begin position="409"/>
        <end position="436"/>
    </location>
</feature>
<dbReference type="Pfam" id="PF07690">
    <property type="entry name" value="MFS_1"/>
    <property type="match status" value="1"/>
</dbReference>
<dbReference type="GO" id="GO:0016020">
    <property type="term" value="C:membrane"/>
    <property type="evidence" value="ECO:0007669"/>
    <property type="project" value="UniProtKB-SubCell"/>
</dbReference>
<feature type="domain" description="Major facilitator superfamily (MFS) profile" evidence="8">
    <location>
        <begin position="17"/>
        <end position="504"/>
    </location>
</feature>
<keyword evidence="5 7" id="KW-0472">Membrane</keyword>
<evidence type="ECO:0000256" key="5">
    <source>
        <dbReference type="ARBA" id="ARBA00023136"/>
    </source>
</evidence>
<keyword evidence="4 7" id="KW-1133">Transmembrane helix</keyword>
<sequence>MPRSTAKRREPKLPWQQFSILALVRFSEPIAMTSVFPYLPAMIQSFPRVDPADVGFWTGTAAAIFSLAQCFTAIAWGRASDRFGRKPVILLGLLNTMLTSLLWGFSTNLPMALTARALSGAGNGNVGIIRTMIAELCPWKELQPRAFSLMPLVYSVGSVIGPSIGGALANPLRRSPEDTSAGGSLLWRFPYALPNIVSASFFLIGITIGILFLQETLESRRNKPDWGLVIGRNIVLAVRSSASRLKRAISRQPVYTAVPTHSPSHSRVVSRDLENAKSSKKSENGPRPTYSSVLTYQTSLYLLAYTILATHNTGFDQIISVLLHHPRSGKVVKEPTLPFFFNRGFGLDTGQIGVLFTINGFVGVFVQFVIFPPTARYFGTLTCLRAIMGILPFIYFITPFTTLIDDPVLAEIALFAIWMSKSACSIFAFPCCTILLTNTASSLKVLGTVNGIATSVGAIGRAIGPTLTGIAFTWGVKNNFLLAPFALLAIIGFLAWVPLYCAVEGDGFGNDDEDTLSDGEEVDFADDEDDAPASPISQRTVRLGRTNTQGSSASPDYEESEDEIGPLLTREPSRSFPHLQPTTSIASSVFTDTEDEGGPLVPSLTNSSLQPPGDNMVSPRLSRSGSAAVRPTRPRRRSSTPLGTGVGFRRLSSNLGYTRSGMGSGSELG</sequence>
<dbReference type="CDD" id="cd17330">
    <property type="entry name" value="MFS_SLC46_TetA_like"/>
    <property type="match status" value="1"/>
</dbReference>
<dbReference type="OrthoDB" id="10262656at2759"/>
<evidence type="ECO:0000313" key="10">
    <source>
        <dbReference type="Proteomes" id="UP000799302"/>
    </source>
</evidence>
<evidence type="ECO:0000256" key="7">
    <source>
        <dbReference type="SAM" id="Phobius"/>
    </source>
</evidence>
<feature type="region of interest" description="Disordered" evidence="6">
    <location>
        <begin position="590"/>
        <end position="669"/>
    </location>
</feature>
<evidence type="ECO:0000256" key="2">
    <source>
        <dbReference type="ARBA" id="ARBA00022448"/>
    </source>
</evidence>
<dbReference type="InterPro" id="IPR036259">
    <property type="entry name" value="MFS_trans_sf"/>
</dbReference>
<gene>
    <name evidence="9" type="ORF">BT63DRAFT_427962</name>
</gene>
<evidence type="ECO:0000313" key="9">
    <source>
        <dbReference type="EMBL" id="KAF2666182.1"/>
    </source>
</evidence>
<dbReference type="Proteomes" id="UP000799302">
    <property type="component" value="Unassembled WGS sequence"/>
</dbReference>
<feature type="transmembrane region" description="Helical" evidence="7">
    <location>
        <begin position="377"/>
        <end position="397"/>
    </location>
</feature>
<dbReference type="InterPro" id="IPR011701">
    <property type="entry name" value="MFS"/>
</dbReference>
<feature type="transmembrane region" description="Helical" evidence="7">
    <location>
        <begin position="189"/>
        <end position="213"/>
    </location>
</feature>
<reference evidence="9" key="1">
    <citation type="journal article" date="2020" name="Stud. Mycol.">
        <title>101 Dothideomycetes genomes: a test case for predicting lifestyles and emergence of pathogens.</title>
        <authorList>
            <person name="Haridas S."/>
            <person name="Albert R."/>
            <person name="Binder M."/>
            <person name="Bloem J."/>
            <person name="Labutti K."/>
            <person name="Salamov A."/>
            <person name="Andreopoulos B."/>
            <person name="Baker S."/>
            <person name="Barry K."/>
            <person name="Bills G."/>
            <person name="Bluhm B."/>
            <person name="Cannon C."/>
            <person name="Castanera R."/>
            <person name="Culley D."/>
            <person name="Daum C."/>
            <person name="Ezra D."/>
            <person name="Gonzalez J."/>
            <person name="Henrissat B."/>
            <person name="Kuo A."/>
            <person name="Liang C."/>
            <person name="Lipzen A."/>
            <person name="Lutzoni F."/>
            <person name="Magnuson J."/>
            <person name="Mondo S."/>
            <person name="Nolan M."/>
            <person name="Ohm R."/>
            <person name="Pangilinan J."/>
            <person name="Park H.-J."/>
            <person name="Ramirez L."/>
            <person name="Alfaro M."/>
            <person name="Sun H."/>
            <person name="Tritt A."/>
            <person name="Yoshinaga Y."/>
            <person name="Zwiers L.-H."/>
            <person name="Turgeon B."/>
            <person name="Goodwin S."/>
            <person name="Spatafora J."/>
            <person name="Crous P."/>
            <person name="Grigoriev I."/>
        </authorList>
    </citation>
    <scope>NUCLEOTIDE SEQUENCE</scope>
    <source>
        <strain evidence="9">CBS 115976</strain>
    </source>
</reference>
<dbReference type="Gene3D" id="1.20.1250.20">
    <property type="entry name" value="MFS general substrate transporter like domains"/>
    <property type="match status" value="1"/>
</dbReference>
<dbReference type="PANTHER" id="PTHR23504:SF8">
    <property type="entry name" value="TRANSPORTER, PUTATIVE (AFU_ORTHOLOGUE AFUA_1G03730)-RELATED"/>
    <property type="match status" value="1"/>
</dbReference>
<keyword evidence="2" id="KW-0813">Transport</keyword>
<dbReference type="InterPro" id="IPR020846">
    <property type="entry name" value="MFS_dom"/>
</dbReference>
<dbReference type="SUPFAM" id="SSF103473">
    <property type="entry name" value="MFS general substrate transporter"/>
    <property type="match status" value="1"/>
</dbReference>
<dbReference type="AlphaFoldDB" id="A0A6A6U239"/>
<feature type="compositionally biased region" description="Polar residues" evidence="6">
    <location>
        <begin position="535"/>
        <end position="554"/>
    </location>
</feature>
<accession>A0A6A6U239</accession>
<feature type="transmembrane region" description="Helical" evidence="7">
    <location>
        <begin position="352"/>
        <end position="371"/>
    </location>
</feature>
<dbReference type="PANTHER" id="PTHR23504">
    <property type="entry name" value="MAJOR FACILITATOR SUPERFAMILY DOMAIN-CONTAINING PROTEIN 10"/>
    <property type="match status" value="1"/>
</dbReference>
<evidence type="ECO:0000256" key="3">
    <source>
        <dbReference type="ARBA" id="ARBA00022692"/>
    </source>
</evidence>
<dbReference type="GO" id="GO:0022857">
    <property type="term" value="F:transmembrane transporter activity"/>
    <property type="evidence" value="ECO:0007669"/>
    <property type="project" value="InterPro"/>
</dbReference>
<protein>
    <submittedName>
        <fullName evidence="9">MFS general substrate transporter</fullName>
    </submittedName>
</protein>
<keyword evidence="10" id="KW-1185">Reference proteome</keyword>
<keyword evidence="3 7" id="KW-0812">Transmembrane</keyword>
<name>A0A6A6U239_9PEZI</name>
<dbReference type="EMBL" id="MU004239">
    <property type="protein sequence ID" value="KAF2666182.1"/>
    <property type="molecule type" value="Genomic_DNA"/>
</dbReference>
<feature type="region of interest" description="Disordered" evidence="6">
    <location>
        <begin position="511"/>
        <end position="563"/>
    </location>
</feature>
<dbReference type="PROSITE" id="PS50850">
    <property type="entry name" value="MFS"/>
    <property type="match status" value="1"/>
</dbReference>
<feature type="region of interest" description="Disordered" evidence="6">
    <location>
        <begin position="257"/>
        <end position="288"/>
    </location>
</feature>
<evidence type="ECO:0000256" key="1">
    <source>
        <dbReference type="ARBA" id="ARBA00004141"/>
    </source>
</evidence>
<feature type="compositionally biased region" description="Acidic residues" evidence="6">
    <location>
        <begin position="511"/>
        <end position="531"/>
    </location>
</feature>
<feature type="transmembrane region" description="Helical" evidence="7">
    <location>
        <begin position="54"/>
        <end position="76"/>
    </location>
</feature>
<organism evidence="9 10">
    <name type="scientific">Microthyrium microscopicum</name>
    <dbReference type="NCBI Taxonomy" id="703497"/>
    <lineage>
        <taxon>Eukaryota</taxon>
        <taxon>Fungi</taxon>
        <taxon>Dikarya</taxon>
        <taxon>Ascomycota</taxon>
        <taxon>Pezizomycotina</taxon>
        <taxon>Dothideomycetes</taxon>
        <taxon>Dothideomycetes incertae sedis</taxon>
        <taxon>Microthyriales</taxon>
        <taxon>Microthyriaceae</taxon>
        <taxon>Microthyrium</taxon>
    </lineage>
</organism>
<feature type="compositionally biased region" description="Basic and acidic residues" evidence="6">
    <location>
        <begin position="269"/>
        <end position="284"/>
    </location>
</feature>
<evidence type="ECO:0000256" key="4">
    <source>
        <dbReference type="ARBA" id="ARBA00022989"/>
    </source>
</evidence>
<feature type="transmembrane region" description="Helical" evidence="7">
    <location>
        <begin position="88"/>
        <end position="105"/>
    </location>
</feature>
<proteinExistence type="predicted"/>
<evidence type="ECO:0000259" key="8">
    <source>
        <dbReference type="PROSITE" id="PS50850"/>
    </source>
</evidence>
<feature type="transmembrane region" description="Helical" evidence="7">
    <location>
        <begin position="149"/>
        <end position="169"/>
    </location>
</feature>
<feature type="transmembrane region" description="Helical" evidence="7">
    <location>
        <begin position="481"/>
        <end position="503"/>
    </location>
</feature>
<evidence type="ECO:0000256" key="6">
    <source>
        <dbReference type="SAM" id="MobiDB-lite"/>
    </source>
</evidence>
<feature type="transmembrane region" description="Helical" evidence="7">
    <location>
        <begin position="20"/>
        <end position="39"/>
    </location>
</feature>
<feature type="transmembrane region" description="Helical" evidence="7">
    <location>
        <begin position="117"/>
        <end position="137"/>
    </location>
</feature>